<feature type="region of interest" description="Disordered" evidence="1">
    <location>
        <begin position="93"/>
        <end position="118"/>
    </location>
</feature>
<dbReference type="Proteomes" id="UP000652761">
    <property type="component" value="Unassembled WGS sequence"/>
</dbReference>
<dbReference type="PANTHER" id="PTHR33598:SF10">
    <property type="entry name" value="SEED MATURATION-LIKE PROTEIN"/>
    <property type="match status" value="1"/>
</dbReference>
<reference evidence="3" key="1">
    <citation type="submission" date="2017-07" db="EMBL/GenBank/DDBJ databases">
        <title>Taro Niue Genome Assembly and Annotation.</title>
        <authorList>
            <person name="Atibalentja N."/>
            <person name="Keating K."/>
            <person name="Fields C.J."/>
        </authorList>
    </citation>
    <scope>NUCLEOTIDE SEQUENCE</scope>
    <source>
        <strain evidence="3">Niue_2</strain>
        <tissue evidence="3">Leaf</tissue>
    </source>
</reference>
<gene>
    <name evidence="3" type="ORF">Taro_010647</name>
</gene>
<dbReference type="PANTHER" id="PTHR33598">
    <property type="entry name" value="OS02G0833400 PROTEIN"/>
    <property type="match status" value="1"/>
</dbReference>
<evidence type="ECO:0000256" key="2">
    <source>
        <dbReference type="SAM" id="SignalP"/>
    </source>
</evidence>
<dbReference type="Pfam" id="PF05542">
    <property type="entry name" value="DUF760"/>
    <property type="match status" value="2"/>
</dbReference>
<name>A0A843U3J3_COLES</name>
<evidence type="ECO:0000256" key="1">
    <source>
        <dbReference type="SAM" id="MobiDB-lite"/>
    </source>
</evidence>
<dbReference type="OrthoDB" id="4115at2759"/>
<organism evidence="3 4">
    <name type="scientific">Colocasia esculenta</name>
    <name type="common">Wild taro</name>
    <name type="synonym">Arum esculentum</name>
    <dbReference type="NCBI Taxonomy" id="4460"/>
    <lineage>
        <taxon>Eukaryota</taxon>
        <taxon>Viridiplantae</taxon>
        <taxon>Streptophyta</taxon>
        <taxon>Embryophyta</taxon>
        <taxon>Tracheophyta</taxon>
        <taxon>Spermatophyta</taxon>
        <taxon>Magnoliopsida</taxon>
        <taxon>Liliopsida</taxon>
        <taxon>Araceae</taxon>
        <taxon>Aroideae</taxon>
        <taxon>Colocasieae</taxon>
        <taxon>Colocasia</taxon>
    </lineage>
</organism>
<evidence type="ECO:0000313" key="3">
    <source>
        <dbReference type="EMBL" id="MQL78198.1"/>
    </source>
</evidence>
<dbReference type="AlphaFoldDB" id="A0A843U3J3"/>
<evidence type="ECO:0000313" key="4">
    <source>
        <dbReference type="Proteomes" id="UP000652761"/>
    </source>
</evidence>
<sequence length="438" mass="48140">MPKKRFHGLGLVLAFLFRPKILSPSLALLCKSPYRAASRSGVGRRRRGRAAIAVAVTAATVSSAPAMSAAAASARAAFLLSRFRDLSLRCHPPSSLSPGSSTALARRGTQGSPGRRLSPPPAVCCCFASGIDGGGGLADEFVFTAREERRRRREYSALANVLCRVEPLDASVIGEGVSVAAKDAMKRTISSMLGLLPSDQFHVAVGVSRHPLRRLLVSSVITGYTLWNAEYRLSLMRNFDNSPVSSEPSLDAENRIPCDVKERVDRDQSEQEMAIPERFEVLSPAALSYIQKLEAQLANTQKELDAQRQENKHMGSSKRDDSDLLEYLRSLEPAMVAELSQPSSLEVEEIIQQLVQNIHLKCFDDDATEILKDTDGGKNNFHKHFAEDNTEQSDILNTTRDYLARLLFWCVYAAGSSYERVGVQVAPKLCCWIVLDQS</sequence>
<feature type="signal peptide" evidence="2">
    <location>
        <begin position="1"/>
        <end position="27"/>
    </location>
</feature>
<keyword evidence="2" id="KW-0732">Signal</keyword>
<keyword evidence="4" id="KW-1185">Reference proteome</keyword>
<dbReference type="EMBL" id="NMUH01000388">
    <property type="protein sequence ID" value="MQL78198.1"/>
    <property type="molecule type" value="Genomic_DNA"/>
</dbReference>
<comment type="caution">
    <text evidence="3">The sequence shown here is derived from an EMBL/GenBank/DDBJ whole genome shotgun (WGS) entry which is preliminary data.</text>
</comment>
<accession>A0A843U3J3</accession>
<proteinExistence type="predicted"/>
<feature type="compositionally biased region" description="Polar residues" evidence="1">
    <location>
        <begin position="94"/>
        <end position="103"/>
    </location>
</feature>
<dbReference type="InterPro" id="IPR008479">
    <property type="entry name" value="DUF760"/>
</dbReference>
<feature type="chain" id="PRO_5032896772" evidence="2">
    <location>
        <begin position="28"/>
        <end position="438"/>
    </location>
</feature>
<protein>
    <submittedName>
        <fullName evidence="3">Uncharacterized protein</fullName>
    </submittedName>
</protein>